<gene>
    <name evidence="6" type="ORF">GN331_06635</name>
</gene>
<evidence type="ECO:0000256" key="3">
    <source>
        <dbReference type="SAM" id="SignalP"/>
    </source>
</evidence>
<dbReference type="InterPro" id="IPR050708">
    <property type="entry name" value="T6SS_VgrG/RHS"/>
</dbReference>
<comment type="caution">
    <text evidence="6">The sequence shown here is derived from an EMBL/GenBank/DDBJ whole genome shotgun (WGS) entry which is preliminary data.</text>
</comment>
<dbReference type="NCBIfam" id="TIGR01643">
    <property type="entry name" value="YD_repeat_2x"/>
    <property type="match status" value="2"/>
</dbReference>
<dbReference type="EMBL" id="WOXT01000001">
    <property type="protein sequence ID" value="MUV13886.1"/>
    <property type="molecule type" value="Genomic_DNA"/>
</dbReference>
<dbReference type="InterPro" id="IPR045351">
    <property type="entry name" value="DUF6531"/>
</dbReference>
<feature type="domain" description="Teneurin-like YD-shell" evidence="5">
    <location>
        <begin position="188"/>
        <end position="340"/>
    </location>
</feature>
<dbReference type="InterPro" id="IPR056823">
    <property type="entry name" value="TEN-like_YD-shell"/>
</dbReference>
<feature type="compositionally biased region" description="Gly residues" evidence="2">
    <location>
        <begin position="60"/>
        <end position="80"/>
    </location>
</feature>
<feature type="compositionally biased region" description="Basic and acidic residues" evidence="2">
    <location>
        <begin position="90"/>
        <end position="99"/>
    </location>
</feature>
<accession>A0A7C9M2M0</accession>
<evidence type="ECO:0008006" key="8">
    <source>
        <dbReference type="Google" id="ProtNLM"/>
    </source>
</evidence>
<reference evidence="6 7" key="1">
    <citation type="submission" date="2019-12" db="EMBL/GenBank/DDBJ databases">
        <authorList>
            <person name="Xu J."/>
        </authorList>
    </citation>
    <scope>NUCLEOTIDE SEQUENCE [LARGE SCALE GENOMIC DNA]</scope>
    <source>
        <strain evidence="6 7">HX-5-24</strain>
    </source>
</reference>
<dbReference type="RefSeq" id="WP_156641109.1">
    <property type="nucleotide sequence ID" value="NZ_WOXT01000001.1"/>
</dbReference>
<evidence type="ECO:0000256" key="2">
    <source>
        <dbReference type="SAM" id="MobiDB-lite"/>
    </source>
</evidence>
<evidence type="ECO:0000313" key="6">
    <source>
        <dbReference type="EMBL" id="MUV13886.1"/>
    </source>
</evidence>
<dbReference type="AlphaFoldDB" id="A0A7C9M2M0"/>
<dbReference type="PANTHER" id="PTHR32305:SF15">
    <property type="entry name" value="PROTEIN RHSA-RELATED"/>
    <property type="match status" value="1"/>
</dbReference>
<evidence type="ECO:0000313" key="7">
    <source>
        <dbReference type="Proteomes" id="UP000479692"/>
    </source>
</evidence>
<proteinExistence type="predicted"/>
<evidence type="ECO:0000259" key="4">
    <source>
        <dbReference type="Pfam" id="PF20148"/>
    </source>
</evidence>
<keyword evidence="7" id="KW-1185">Reference proteome</keyword>
<dbReference type="Proteomes" id="UP000479692">
    <property type="component" value="Unassembled WGS sequence"/>
</dbReference>
<dbReference type="Gene3D" id="2.180.10.10">
    <property type="entry name" value="RHS repeat-associated core"/>
    <property type="match status" value="3"/>
</dbReference>
<dbReference type="Pfam" id="PF25023">
    <property type="entry name" value="TEN_YD-shell"/>
    <property type="match status" value="1"/>
</dbReference>
<keyword evidence="3" id="KW-0732">Signal</keyword>
<evidence type="ECO:0000259" key="5">
    <source>
        <dbReference type="Pfam" id="PF25023"/>
    </source>
</evidence>
<protein>
    <recommendedName>
        <fullName evidence="8">RHS repeat protein</fullName>
    </recommendedName>
</protein>
<organism evidence="6 7">
    <name type="scientific">Noviluteimonas gilva</name>
    <dbReference type="NCBI Taxonomy" id="2682097"/>
    <lineage>
        <taxon>Bacteria</taxon>
        <taxon>Pseudomonadati</taxon>
        <taxon>Pseudomonadota</taxon>
        <taxon>Gammaproteobacteria</taxon>
        <taxon>Lysobacterales</taxon>
        <taxon>Lysobacteraceae</taxon>
        <taxon>Noviluteimonas</taxon>
    </lineage>
</organism>
<feature type="domain" description="DUF6531" evidence="4">
    <location>
        <begin position="108"/>
        <end position="180"/>
    </location>
</feature>
<dbReference type="PANTHER" id="PTHR32305">
    <property type="match status" value="1"/>
</dbReference>
<sequence length="700" mass="75382">MQGPARHIGVVLLLLVPGLATGDAQAKMMSGPGWQCHAVGIGVGGGDINWGWHCISDGGGGGASSGGPPGGGGGGGGGANNGAQPPATAKEQETDDRIDASSCGETAGNPVVLYTGNKVEPELDFAAGGEMGLYLRRTYNRMWSGVGLFGKHWLSTFDYSLAFSSGMAWAQRPDGRRIKFVAASANRWNAESGPAAFQITKHADGSYTLHNDERGTEIYNADGYITQRVNEQGVKWTFAYSGKYLQRVTHSSGRSVQLAWTNGQLTQVTDPAGNVYKYSYAADIFGAGRGRLATTTLPGSPTTTVTYHYEDDRHAGALTGKSLNGVRYSTFAYDGEGRAASTEHAGGVARHTFAYAVEGTETVPTPPPPPPPGGFFSDEERGGFCTHKMCTLPRSGSGPSTQVRPTRFRVTETNPLGLKTTHLYEDGKKVSVTGQASVSCAARYRELTYDANGFQDIVSDFTDRLTDFDHDAEGRLLKTIEAVGTPVARTTQMEWHDASNRLLRVTVLGDHETRYTWHANGRVASEAITNLSENGVRGLTRTTTHRYTHHGNGLLATHEVDGPLPNDTITSTYDATGDLLRVENDLGHVTRYAQFNGLGQPGRITSPAGAVHEYVYDARGRVVVERTYPNGALVETRYVYGENGLPDTIHTADGNTVMYHYDAARRLIQEDRTDPDGTFAVRRITYNALSQPTRIEVGRD</sequence>
<feature type="signal peptide" evidence="3">
    <location>
        <begin position="1"/>
        <end position="26"/>
    </location>
</feature>
<dbReference type="InterPro" id="IPR006530">
    <property type="entry name" value="YD"/>
</dbReference>
<name>A0A7C9M2M0_9GAMM</name>
<feature type="region of interest" description="Disordered" evidence="2">
    <location>
        <begin position="60"/>
        <end position="104"/>
    </location>
</feature>
<evidence type="ECO:0000256" key="1">
    <source>
        <dbReference type="ARBA" id="ARBA00022737"/>
    </source>
</evidence>
<keyword evidence="1" id="KW-0677">Repeat</keyword>
<dbReference type="Pfam" id="PF20148">
    <property type="entry name" value="DUF6531"/>
    <property type="match status" value="1"/>
</dbReference>
<feature type="chain" id="PRO_5028892331" description="RHS repeat protein" evidence="3">
    <location>
        <begin position="27"/>
        <end position="700"/>
    </location>
</feature>